<dbReference type="AlphaFoldDB" id="A0A0P8C5E2"/>
<protein>
    <submittedName>
        <fullName evidence="1">Uncharacterized protein</fullName>
    </submittedName>
</protein>
<reference evidence="1 2" key="1">
    <citation type="submission" date="2015-09" db="EMBL/GenBank/DDBJ databases">
        <title>A metagenomics-based metabolic model of nitrate-dependent anaerobic oxidation of methane by Methanoperedens-like archaea.</title>
        <authorList>
            <person name="Arshad A."/>
            <person name="Speth D.R."/>
            <person name="De Graaf R.M."/>
            <person name="Op Den Camp H.J."/>
            <person name="Jetten M.S."/>
            <person name="Welte C.U."/>
        </authorList>
    </citation>
    <scope>NUCLEOTIDE SEQUENCE [LARGE SCALE GENOMIC DNA]</scope>
</reference>
<organism evidence="1 2">
    <name type="scientific">Candidatus Methanoperedens nitratireducens</name>
    <dbReference type="NCBI Taxonomy" id="1392998"/>
    <lineage>
        <taxon>Archaea</taxon>
        <taxon>Methanobacteriati</taxon>
        <taxon>Methanobacteriota</taxon>
        <taxon>Stenosarchaea group</taxon>
        <taxon>Methanomicrobia</taxon>
        <taxon>Methanosarcinales</taxon>
        <taxon>ANME-2 cluster</taxon>
        <taxon>Candidatus Methanoperedentaceae</taxon>
        <taxon>Candidatus Methanoperedens</taxon>
    </lineage>
</organism>
<dbReference type="PATRIC" id="fig|1719120.3.peg.3855"/>
<gene>
    <name evidence="1" type="ORF">MPEBLZ_03555</name>
</gene>
<name>A0A0P8C5E2_9EURY</name>
<accession>A0A0P8C5E2</accession>
<dbReference type="Proteomes" id="UP000050360">
    <property type="component" value="Unassembled WGS sequence"/>
</dbReference>
<dbReference type="EMBL" id="LKCM01000289">
    <property type="protein sequence ID" value="KPQ41869.1"/>
    <property type="molecule type" value="Genomic_DNA"/>
</dbReference>
<sequence>MPIFIYGIFFKDIQSLKANREKAYRSFLEDFKKYGIIRYKPVEYPITDFRDEEFTMSLVSHLLFLYEDKLDYDFHKKTILELLRISSREIRIFPIVNFKGIRSRYIEFVHDEDFRNLKISIKRVGYEFMKNANEMMVIRK</sequence>
<evidence type="ECO:0000313" key="1">
    <source>
        <dbReference type="EMBL" id="KPQ41869.1"/>
    </source>
</evidence>
<evidence type="ECO:0000313" key="2">
    <source>
        <dbReference type="Proteomes" id="UP000050360"/>
    </source>
</evidence>
<proteinExistence type="predicted"/>
<comment type="caution">
    <text evidence="1">The sequence shown here is derived from an EMBL/GenBank/DDBJ whole genome shotgun (WGS) entry which is preliminary data.</text>
</comment>